<gene>
    <name evidence="3" type="ORF">GOBAR_AA16244</name>
</gene>
<dbReference type="AlphaFoldDB" id="A0A2P5XM83"/>
<evidence type="ECO:0000313" key="3">
    <source>
        <dbReference type="EMBL" id="PPS04426.1"/>
    </source>
</evidence>
<evidence type="ECO:0000256" key="1">
    <source>
        <dbReference type="ARBA" id="ARBA00022741"/>
    </source>
</evidence>
<dbReference type="InterPro" id="IPR050528">
    <property type="entry name" value="L-type_Lectin-RKs"/>
</dbReference>
<sequence length="195" mass="21978">MSKLVHKHELLLVFDCMPNGSLDKFLYQKSNSSLTWTQRMKIIKDVAFACKAMRLWKGYSQTSHVAGTLSYMPHELARTGKANTSTDIYAFGIFMLEITYRGILAVVDGMLEKRFVVQEAELVLKLGLLCSHPMVVARPNMSRVVSYLDGVASLPGDVNSIIKAREFPRVFDDELISERNNIIPSLTITEKTKMS</sequence>
<proteinExistence type="predicted"/>
<dbReference type="EMBL" id="KZ664598">
    <property type="protein sequence ID" value="PPS04426.1"/>
    <property type="molecule type" value="Genomic_DNA"/>
</dbReference>
<dbReference type="OrthoDB" id="989138at2759"/>
<accession>A0A2P5XM83</accession>
<dbReference type="Gene3D" id="1.10.510.10">
    <property type="entry name" value="Transferase(Phosphotransferase) domain 1"/>
    <property type="match status" value="2"/>
</dbReference>
<organism evidence="3 4">
    <name type="scientific">Gossypium barbadense</name>
    <name type="common">Sea Island cotton</name>
    <name type="synonym">Hibiscus barbadensis</name>
    <dbReference type="NCBI Taxonomy" id="3634"/>
    <lineage>
        <taxon>Eukaryota</taxon>
        <taxon>Viridiplantae</taxon>
        <taxon>Streptophyta</taxon>
        <taxon>Embryophyta</taxon>
        <taxon>Tracheophyta</taxon>
        <taxon>Spermatophyta</taxon>
        <taxon>Magnoliopsida</taxon>
        <taxon>eudicotyledons</taxon>
        <taxon>Gunneridae</taxon>
        <taxon>Pentapetalae</taxon>
        <taxon>rosids</taxon>
        <taxon>malvids</taxon>
        <taxon>Malvales</taxon>
        <taxon>Malvaceae</taxon>
        <taxon>Malvoideae</taxon>
        <taxon>Gossypium</taxon>
    </lineage>
</organism>
<protein>
    <recommendedName>
        <fullName evidence="5">Protein kinase domain-containing protein</fullName>
    </recommendedName>
</protein>
<keyword evidence="2" id="KW-0067">ATP-binding</keyword>
<evidence type="ECO:0000256" key="2">
    <source>
        <dbReference type="ARBA" id="ARBA00022840"/>
    </source>
</evidence>
<name>A0A2P5XM83_GOSBA</name>
<dbReference type="SUPFAM" id="SSF56112">
    <property type="entry name" value="Protein kinase-like (PK-like)"/>
    <property type="match status" value="1"/>
</dbReference>
<keyword evidence="1" id="KW-0547">Nucleotide-binding</keyword>
<dbReference type="Proteomes" id="UP000239757">
    <property type="component" value="Unassembled WGS sequence"/>
</dbReference>
<dbReference type="PANTHER" id="PTHR27007">
    <property type="match status" value="1"/>
</dbReference>
<evidence type="ECO:0000313" key="4">
    <source>
        <dbReference type="Proteomes" id="UP000239757"/>
    </source>
</evidence>
<evidence type="ECO:0008006" key="5">
    <source>
        <dbReference type="Google" id="ProtNLM"/>
    </source>
</evidence>
<dbReference type="GO" id="GO:0005524">
    <property type="term" value="F:ATP binding"/>
    <property type="evidence" value="ECO:0007669"/>
    <property type="project" value="UniProtKB-KW"/>
</dbReference>
<reference evidence="3 4" key="1">
    <citation type="submission" date="2015-01" db="EMBL/GenBank/DDBJ databases">
        <title>Genome of allotetraploid Gossypium barbadense reveals genomic plasticity and fiber elongation in cotton evolution.</title>
        <authorList>
            <person name="Chen X."/>
            <person name="Liu X."/>
            <person name="Zhao B."/>
            <person name="Zheng H."/>
            <person name="Hu Y."/>
            <person name="Lu G."/>
            <person name="Yang C."/>
            <person name="Chen J."/>
            <person name="Shan C."/>
            <person name="Zhang L."/>
            <person name="Zhou Y."/>
            <person name="Wang L."/>
            <person name="Guo W."/>
            <person name="Bai Y."/>
            <person name="Ruan J."/>
            <person name="Shangguan X."/>
            <person name="Mao Y."/>
            <person name="Jiang J."/>
            <person name="Zhu Y."/>
            <person name="Lei J."/>
            <person name="Kang H."/>
            <person name="Chen S."/>
            <person name="He X."/>
            <person name="Wang R."/>
            <person name="Wang Y."/>
            <person name="Chen J."/>
            <person name="Wang L."/>
            <person name="Yu S."/>
            <person name="Wang B."/>
            <person name="Wei J."/>
            <person name="Song S."/>
            <person name="Lu X."/>
            <person name="Gao Z."/>
            <person name="Gu W."/>
            <person name="Deng X."/>
            <person name="Ma D."/>
            <person name="Wang S."/>
            <person name="Liang W."/>
            <person name="Fang L."/>
            <person name="Cai C."/>
            <person name="Zhu X."/>
            <person name="Zhou B."/>
            <person name="Zhang Y."/>
            <person name="Chen Z."/>
            <person name="Xu S."/>
            <person name="Zhu R."/>
            <person name="Wang S."/>
            <person name="Zhang T."/>
            <person name="Zhao G."/>
        </authorList>
    </citation>
    <scope>NUCLEOTIDE SEQUENCE [LARGE SCALE GENOMIC DNA]</scope>
    <source>
        <strain evidence="4">cv. Xinhai21</strain>
        <tissue evidence="3">Leaf</tissue>
    </source>
</reference>
<dbReference type="InterPro" id="IPR011009">
    <property type="entry name" value="Kinase-like_dom_sf"/>
</dbReference>